<gene>
    <name evidence="1" type="ORF">OBBRIDRAFT_253491</name>
</gene>
<organism evidence="1 2">
    <name type="scientific">Obba rivulosa</name>
    <dbReference type="NCBI Taxonomy" id="1052685"/>
    <lineage>
        <taxon>Eukaryota</taxon>
        <taxon>Fungi</taxon>
        <taxon>Dikarya</taxon>
        <taxon>Basidiomycota</taxon>
        <taxon>Agaricomycotina</taxon>
        <taxon>Agaricomycetes</taxon>
        <taxon>Polyporales</taxon>
        <taxon>Gelatoporiaceae</taxon>
        <taxon>Obba</taxon>
    </lineage>
</organism>
<reference evidence="1 2" key="1">
    <citation type="submission" date="2016-07" db="EMBL/GenBank/DDBJ databases">
        <title>Draft genome of the white-rot fungus Obba rivulosa 3A-2.</title>
        <authorList>
            <consortium name="DOE Joint Genome Institute"/>
            <person name="Miettinen O."/>
            <person name="Riley R."/>
            <person name="Acob R."/>
            <person name="Barry K."/>
            <person name="Cullen D."/>
            <person name="De Vries R."/>
            <person name="Hainaut M."/>
            <person name="Hatakka A."/>
            <person name="Henrissat B."/>
            <person name="Hilden K."/>
            <person name="Kuo R."/>
            <person name="Labutti K."/>
            <person name="Lipzen A."/>
            <person name="Makela M.R."/>
            <person name="Sandor L."/>
            <person name="Spatafora J.W."/>
            <person name="Grigoriev I.V."/>
            <person name="Hibbett D.S."/>
        </authorList>
    </citation>
    <scope>NUCLEOTIDE SEQUENCE [LARGE SCALE GENOMIC DNA]</scope>
    <source>
        <strain evidence="1 2">3A-2</strain>
    </source>
</reference>
<evidence type="ECO:0000313" key="1">
    <source>
        <dbReference type="EMBL" id="OCH93854.1"/>
    </source>
</evidence>
<dbReference type="EMBL" id="KV722350">
    <property type="protein sequence ID" value="OCH93854.1"/>
    <property type="molecule type" value="Genomic_DNA"/>
</dbReference>
<sequence>MNRGTGGAPRGDLSSSEMSYALVPPHWGQTMFGCYSGCRIELATLSRHSELQMHRTRWCSGRRAVVHSRRMLSEVFRAEIWTFVAIRPRELSNESEIRGLCSNFSNRLNTRALFSTPSRTR</sequence>
<dbReference type="PROSITE" id="PS51257">
    <property type="entry name" value="PROKAR_LIPOPROTEIN"/>
    <property type="match status" value="1"/>
</dbReference>
<dbReference type="AlphaFoldDB" id="A0A8E2DQJ2"/>
<dbReference type="Proteomes" id="UP000250043">
    <property type="component" value="Unassembled WGS sequence"/>
</dbReference>
<accession>A0A8E2DQJ2</accession>
<evidence type="ECO:0000313" key="2">
    <source>
        <dbReference type="Proteomes" id="UP000250043"/>
    </source>
</evidence>
<protein>
    <submittedName>
        <fullName evidence="1">Uncharacterized protein</fullName>
    </submittedName>
</protein>
<keyword evidence="2" id="KW-1185">Reference proteome</keyword>
<name>A0A8E2DQJ2_9APHY</name>
<proteinExistence type="predicted"/>